<evidence type="ECO:0000256" key="2">
    <source>
        <dbReference type="SAM" id="Phobius"/>
    </source>
</evidence>
<dbReference type="Proteomes" id="UP000825438">
    <property type="component" value="Chromosome I"/>
</dbReference>
<feature type="compositionally biased region" description="Polar residues" evidence="1">
    <location>
        <begin position="1"/>
        <end position="30"/>
    </location>
</feature>
<protein>
    <submittedName>
        <fullName evidence="3">Uncharacterized protein</fullName>
    </submittedName>
</protein>
<proteinExistence type="predicted"/>
<dbReference type="AlphaFoldDB" id="A0A8F2VXZ2"/>
<evidence type="ECO:0000256" key="1">
    <source>
        <dbReference type="SAM" id="MobiDB-lite"/>
    </source>
</evidence>
<evidence type="ECO:0000313" key="3">
    <source>
        <dbReference type="EMBL" id="QWW21978.1"/>
    </source>
</evidence>
<reference evidence="3" key="1">
    <citation type="submission" date="2021-06" db="EMBL/GenBank/DDBJ databases">
        <title>Candida auris outbreak in lebanese hospital.</title>
        <authorList>
            <person name="Finianos M."/>
        </authorList>
    </citation>
    <scope>NUCLEOTIDE SEQUENCE</scope>
    <source>
        <strain evidence="3">CA7LBN</strain>
    </source>
</reference>
<gene>
    <name evidence="3" type="ORF">CA7LBN_000724</name>
</gene>
<feature type="region of interest" description="Disordered" evidence="1">
    <location>
        <begin position="1"/>
        <end position="60"/>
    </location>
</feature>
<feature type="compositionally biased region" description="Polar residues" evidence="1">
    <location>
        <begin position="37"/>
        <end position="49"/>
    </location>
</feature>
<name>A0A8F2VXZ2_CANAR</name>
<accession>A0A8F2VXZ2</accession>
<dbReference type="EMBL" id="CP076749">
    <property type="protein sequence ID" value="QWW21978.1"/>
    <property type="molecule type" value="Genomic_DNA"/>
</dbReference>
<feature type="transmembrane region" description="Helical" evidence="2">
    <location>
        <begin position="295"/>
        <end position="315"/>
    </location>
</feature>
<keyword evidence="2" id="KW-0812">Transmembrane</keyword>
<organism evidence="3">
    <name type="scientific">Candidozyma auris</name>
    <name type="common">Yeast</name>
    <name type="synonym">Candida auris</name>
    <dbReference type="NCBI Taxonomy" id="498019"/>
    <lineage>
        <taxon>Eukaryota</taxon>
        <taxon>Fungi</taxon>
        <taxon>Dikarya</taxon>
        <taxon>Ascomycota</taxon>
        <taxon>Saccharomycotina</taxon>
        <taxon>Pichiomycetes</taxon>
        <taxon>Metschnikowiaceae</taxon>
        <taxon>Candidozyma</taxon>
    </lineage>
</organism>
<sequence>MIGNQNNNGTKKDQSTPSPKAGNSFNMMQSQRKRTKNTSVSPRSPTSPLQGLKHNGGEVSAKKRLVEQFYMPKSETPSKAQSYSDLVTAFRQGLPVGDSPARELRQDELLQSPEITAREEFVDLARNGKLEYQPIDKEIQLPSKVTEMLLGVDDEEDNNKVLDRVVSTLHSSAQALERRLNTDTTNMDTPKTQLNLLDDYLNGLSEEVNRLHHELSESTHGLKSQFRSQLQVSVEKLEKLDELLKTLSGRLDDCRKRMSSSKEVMTETMADRIAMLEFVAKRFNEHDELVRQRRVAQMTVFLCIVILGVIALTLMKKFR</sequence>
<keyword evidence="2" id="KW-0472">Membrane</keyword>
<keyword evidence="2" id="KW-1133">Transmembrane helix</keyword>